<feature type="chain" id="PRO_5034053731" evidence="2">
    <location>
        <begin position="20"/>
        <end position="276"/>
    </location>
</feature>
<evidence type="ECO:0000256" key="2">
    <source>
        <dbReference type="SAM" id="SignalP"/>
    </source>
</evidence>
<feature type="region of interest" description="Disordered" evidence="1">
    <location>
        <begin position="48"/>
        <end position="109"/>
    </location>
</feature>
<proteinExistence type="predicted"/>
<dbReference type="OrthoDB" id="5100344at2759"/>
<accession>A0A8H5Z0P0</accession>
<sequence length="276" mass="28450">MHCKFFLLAVSLIADPAFANPCKPKGTNVTSTVESSVTVIVDDTTTAAASETTSESSATTEVSVTTTLEASTTATTPSEATTVTSGAETSLATTSEAETTTDSVSTSTAPAANPTYVLIANGGNLNNQQPQSNIELTSALIFDPASPMTGGVRTFTIEPITDRLKDANGEAYVCAYYEGSRGMSPPPLVGYCNPENTGPNKASEYLKCQVDGGALSCSVPRTTCEGTVCTTPAGNDVYDKFFTDANGAVGGKSYFWYIGTGSPVGITPFSITVAEV</sequence>
<dbReference type="AlphaFoldDB" id="A0A8H5Z0P0"/>
<dbReference type="Proteomes" id="UP000544331">
    <property type="component" value="Unassembled WGS sequence"/>
</dbReference>
<feature type="signal peptide" evidence="2">
    <location>
        <begin position="1"/>
        <end position="19"/>
    </location>
</feature>
<keyword evidence="4" id="KW-1185">Reference proteome</keyword>
<evidence type="ECO:0000256" key="1">
    <source>
        <dbReference type="SAM" id="MobiDB-lite"/>
    </source>
</evidence>
<reference evidence="3 4" key="1">
    <citation type="submission" date="2020-05" db="EMBL/GenBank/DDBJ databases">
        <title>Identification and distribution of gene clusters putatively required for synthesis of sphingolipid metabolism inhibitors in phylogenetically diverse species of the filamentous fungus Fusarium.</title>
        <authorList>
            <person name="Kim H.-S."/>
            <person name="Busman M."/>
            <person name="Brown D.W."/>
            <person name="Divon H."/>
            <person name="Uhlig S."/>
            <person name="Proctor R.H."/>
        </authorList>
    </citation>
    <scope>NUCLEOTIDE SEQUENCE [LARGE SCALE GENOMIC DNA]</scope>
    <source>
        <strain evidence="3 4">NRRL 66235</strain>
    </source>
</reference>
<protein>
    <submittedName>
        <fullName evidence="3">Uncharacterized protein</fullName>
    </submittedName>
</protein>
<dbReference type="EMBL" id="JAAOAN010000122">
    <property type="protein sequence ID" value="KAF5721011.1"/>
    <property type="molecule type" value="Genomic_DNA"/>
</dbReference>
<evidence type="ECO:0000313" key="4">
    <source>
        <dbReference type="Proteomes" id="UP000544331"/>
    </source>
</evidence>
<keyword evidence="2" id="KW-0732">Signal</keyword>
<evidence type="ECO:0000313" key="3">
    <source>
        <dbReference type="EMBL" id="KAF5721011.1"/>
    </source>
</evidence>
<gene>
    <name evidence="3" type="ORF">FMUND_3914</name>
</gene>
<organism evidence="3 4">
    <name type="scientific">Fusarium mundagurra</name>
    <dbReference type="NCBI Taxonomy" id="1567541"/>
    <lineage>
        <taxon>Eukaryota</taxon>
        <taxon>Fungi</taxon>
        <taxon>Dikarya</taxon>
        <taxon>Ascomycota</taxon>
        <taxon>Pezizomycotina</taxon>
        <taxon>Sordariomycetes</taxon>
        <taxon>Hypocreomycetidae</taxon>
        <taxon>Hypocreales</taxon>
        <taxon>Nectriaceae</taxon>
        <taxon>Fusarium</taxon>
        <taxon>Fusarium fujikuroi species complex</taxon>
    </lineage>
</organism>
<comment type="caution">
    <text evidence="3">The sequence shown here is derived from an EMBL/GenBank/DDBJ whole genome shotgun (WGS) entry which is preliminary data.</text>
</comment>
<name>A0A8H5Z0P0_9HYPO</name>